<dbReference type="OrthoDB" id="2596881at2759"/>
<feature type="compositionally biased region" description="Basic and acidic residues" evidence="4">
    <location>
        <begin position="220"/>
        <end position="233"/>
    </location>
</feature>
<dbReference type="GO" id="GO:0000978">
    <property type="term" value="F:RNA polymerase II cis-regulatory region sequence-specific DNA binding"/>
    <property type="evidence" value="ECO:0007669"/>
    <property type="project" value="TreeGrafter"/>
</dbReference>
<dbReference type="GO" id="GO:0005634">
    <property type="term" value="C:nucleus"/>
    <property type="evidence" value="ECO:0007669"/>
    <property type="project" value="TreeGrafter"/>
</dbReference>
<feature type="region of interest" description="Disordered" evidence="4">
    <location>
        <begin position="138"/>
        <end position="193"/>
    </location>
</feature>
<evidence type="ECO:0000256" key="1">
    <source>
        <dbReference type="ARBA" id="ARBA00023015"/>
    </source>
</evidence>
<name>A0A813XN43_9BILA</name>
<dbReference type="PROSITE" id="PS50217">
    <property type="entry name" value="BZIP"/>
    <property type="match status" value="1"/>
</dbReference>
<feature type="compositionally biased region" description="Acidic residues" evidence="4">
    <location>
        <begin position="148"/>
        <end position="157"/>
    </location>
</feature>
<feature type="domain" description="BZIP" evidence="5">
    <location>
        <begin position="231"/>
        <end position="294"/>
    </location>
</feature>
<proteinExistence type="predicted"/>
<gene>
    <name evidence="6" type="ORF">VCS650_LOCUS7873</name>
</gene>
<dbReference type="PRINTS" id="PR00042">
    <property type="entry name" value="LEUZIPPRFOS"/>
</dbReference>
<organism evidence="6 7">
    <name type="scientific">Adineta steineri</name>
    <dbReference type="NCBI Taxonomy" id="433720"/>
    <lineage>
        <taxon>Eukaryota</taxon>
        <taxon>Metazoa</taxon>
        <taxon>Spiralia</taxon>
        <taxon>Gnathifera</taxon>
        <taxon>Rotifera</taxon>
        <taxon>Eurotatoria</taxon>
        <taxon>Bdelloidea</taxon>
        <taxon>Adinetida</taxon>
        <taxon>Adinetidae</taxon>
        <taxon>Adineta</taxon>
    </lineage>
</organism>
<keyword evidence="2" id="KW-0238">DNA-binding</keyword>
<keyword evidence="1" id="KW-0805">Transcription regulation</keyword>
<evidence type="ECO:0000256" key="2">
    <source>
        <dbReference type="ARBA" id="ARBA00023125"/>
    </source>
</evidence>
<dbReference type="SMART" id="SM00338">
    <property type="entry name" value="BRLZ"/>
    <property type="match status" value="1"/>
</dbReference>
<dbReference type="PROSITE" id="PS00036">
    <property type="entry name" value="BZIP_BASIC"/>
    <property type="match status" value="1"/>
</dbReference>
<evidence type="ECO:0000256" key="3">
    <source>
        <dbReference type="ARBA" id="ARBA00023163"/>
    </source>
</evidence>
<dbReference type="PANTHER" id="PTHR23351:SF24">
    <property type="entry name" value="ACTIVATING TRANSCRIPTION FACTOR 3-RELATED"/>
    <property type="match status" value="1"/>
</dbReference>
<dbReference type="SUPFAM" id="SSF57959">
    <property type="entry name" value="Leucine zipper domain"/>
    <property type="match status" value="1"/>
</dbReference>
<dbReference type="InterPro" id="IPR046347">
    <property type="entry name" value="bZIP_sf"/>
</dbReference>
<evidence type="ECO:0000259" key="5">
    <source>
        <dbReference type="PROSITE" id="PS50217"/>
    </source>
</evidence>
<dbReference type="PANTHER" id="PTHR23351">
    <property type="entry name" value="FOS TRANSCRIPTION FACTOR-RELATED"/>
    <property type="match status" value="1"/>
</dbReference>
<sequence length="436" mass="47958">MINGKTLITMDRRNIVFSVVQDRSKVQTFTPTLFKMSTQQQQQQQQQTAEKSVQTQDLTGATTLLVTNNPMTHIHTENTAAEVANTLVSMATGRQRTTTVKQLSVISVPTQSTLPILSLADYTTSRGVPTAMALANQAKITPSKPEDMLEGDDDIDDTSMSTDDYNQSHNELKTRTKSTRGKSNKSLKLSKQQQIEAIQYGPIVVKPRKNTAPTLANGRKSKDEPLPPDEDVKRKQRRDRNKQAAAKCRRKRNDLREELEQAEQLLLDEQKNLERAVQTLNDQKNQLEVLLHRHPCTKKIRLPITTANTMNISKNDLKSISTATLLDSNNNNGNNKRVTINFTNAQDLLAVAPLTRITPTITTTDGSSSSSNVPMITIHIIPEVAQALLGSTSVDKAKLAELLQQAALNNSASNTTTTATAISDSTTTNTSTNSTS</sequence>
<accession>A0A813XN43</accession>
<dbReference type="InterPro" id="IPR000837">
    <property type="entry name" value="AP-1"/>
</dbReference>
<evidence type="ECO:0000313" key="7">
    <source>
        <dbReference type="Proteomes" id="UP000663891"/>
    </source>
</evidence>
<keyword evidence="3" id="KW-0804">Transcription</keyword>
<feature type="compositionally biased region" description="Basic residues" evidence="4">
    <location>
        <begin position="175"/>
        <end position="185"/>
    </location>
</feature>
<comment type="caution">
    <text evidence="6">The sequence shown here is derived from an EMBL/GenBank/DDBJ whole genome shotgun (WGS) entry which is preliminary data.</text>
</comment>
<evidence type="ECO:0000313" key="6">
    <source>
        <dbReference type="EMBL" id="CAF0873910.1"/>
    </source>
</evidence>
<dbReference type="GO" id="GO:0000981">
    <property type="term" value="F:DNA-binding transcription factor activity, RNA polymerase II-specific"/>
    <property type="evidence" value="ECO:0007669"/>
    <property type="project" value="TreeGrafter"/>
</dbReference>
<protein>
    <recommendedName>
        <fullName evidence="5">BZIP domain-containing protein</fullName>
    </recommendedName>
</protein>
<dbReference type="AlphaFoldDB" id="A0A813XN43"/>
<feature type="region of interest" description="Disordered" evidence="4">
    <location>
        <begin position="208"/>
        <end position="252"/>
    </location>
</feature>
<dbReference type="Proteomes" id="UP000663891">
    <property type="component" value="Unassembled WGS sequence"/>
</dbReference>
<dbReference type="EMBL" id="CAJNON010000051">
    <property type="protein sequence ID" value="CAF0873910.1"/>
    <property type="molecule type" value="Genomic_DNA"/>
</dbReference>
<reference evidence="6" key="1">
    <citation type="submission" date="2021-02" db="EMBL/GenBank/DDBJ databases">
        <authorList>
            <person name="Nowell W R."/>
        </authorList>
    </citation>
    <scope>NUCLEOTIDE SEQUENCE</scope>
</reference>
<evidence type="ECO:0000256" key="4">
    <source>
        <dbReference type="SAM" id="MobiDB-lite"/>
    </source>
</evidence>
<dbReference type="Gene3D" id="1.20.5.170">
    <property type="match status" value="1"/>
</dbReference>
<dbReference type="InterPro" id="IPR004827">
    <property type="entry name" value="bZIP"/>
</dbReference>